<reference evidence="1 2" key="1">
    <citation type="submission" date="2015-07" db="EMBL/GenBank/DDBJ databases">
        <title>Whole genome sequencing of Bosea vaviloviae isolated from cave pool.</title>
        <authorList>
            <person name="Tan N.E.H."/>
            <person name="Lee Y.P."/>
            <person name="Gan H.M."/>
            <person name="Barton H."/>
            <person name="Savka M.A."/>
        </authorList>
    </citation>
    <scope>NUCLEOTIDE SEQUENCE [LARGE SCALE GENOMIC DNA]</scope>
    <source>
        <strain evidence="1 2">SD260</strain>
    </source>
</reference>
<dbReference type="PATRIC" id="fig|1526658.3.peg.3648"/>
<evidence type="ECO:0000313" key="2">
    <source>
        <dbReference type="Proteomes" id="UP000037822"/>
    </source>
</evidence>
<organism evidence="1 2">
    <name type="scientific">Bosea vaviloviae</name>
    <dbReference type="NCBI Taxonomy" id="1526658"/>
    <lineage>
        <taxon>Bacteria</taxon>
        <taxon>Pseudomonadati</taxon>
        <taxon>Pseudomonadota</taxon>
        <taxon>Alphaproteobacteria</taxon>
        <taxon>Hyphomicrobiales</taxon>
        <taxon>Boseaceae</taxon>
        <taxon>Bosea</taxon>
    </lineage>
</organism>
<gene>
    <name evidence="1" type="ORF">AE618_06500</name>
</gene>
<keyword evidence="2" id="KW-1185">Reference proteome</keyword>
<accession>A0A0N1N302</accession>
<protein>
    <submittedName>
        <fullName evidence="1">Uncharacterized protein</fullName>
    </submittedName>
</protein>
<evidence type="ECO:0000313" key="1">
    <source>
        <dbReference type="EMBL" id="KPH81837.1"/>
    </source>
</evidence>
<dbReference type="AlphaFoldDB" id="A0A0N1N302"/>
<dbReference type="EMBL" id="LGSZ01000026">
    <property type="protein sequence ID" value="KPH81837.1"/>
    <property type="molecule type" value="Genomic_DNA"/>
</dbReference>
<name>A0A0N1N302_9HYPH</name>
<comment type="caution">
    <text evidence="1">The sequence shown here is derived from an EMBL/GenBank/DDBJ whole genome shotgun (WGS) entry which is preliminary data.</text>
</comment>
<proteinExistence type="predicted"/>
<dbReference type="Proteomes" id="UP000037822">
    <property type="component" value="Unassembled WGS sequence"/>
</dbReference>
<sequence>MLPVVKRDLVAYSWWTAERNIALELNPSRLGTITVSVELSDDPAWRKLSFDMSIDQSYLPG</sequence>